<comment type="caution">
    <text evidence="2">The sequence shown here is derived from an EMBL/GenBank/DDBJ whole genome shotgun (WGS) entry which is preliminary data.</text>
</comment>
<evidence type="ECO:0000256" key="1">
    <source>
        <dbReference type="SAM" id="MobiDB-lite"/>
    </source>
</evidence>
<reference evidence="2 3" key="1">
    <citation type="submission" date="2015-06" db="EMBL/GenBank/DDBJ databases">
        <title>Survival trade-offs in plant roots during colonization by closely related pathogenic and mutualistic fungi.</title>
        <authorList>
            <person name="Hacquard S."/>
            <person name="Kracher B."/>
            <person name="Hiruma K."/>
            <person name="Weinman A."/>
            <person name="Muench P."/>
            <person name="Garrido Oter R."/>
            <person name="Ver Loren van Themaat E."/>
            <person name="Dallerey J.-F."/>
            <person name="Damm U."/>
            <person name="Henrissat B."/>
            <person name="Lespinet O."/>
            <person name="Thon M."/>
            <person name="Kemen E."/>
            <person name="McHardy A.C."/>
            <person name="Schulze-Lefert P."/>
            <person name="O'Connell R.J."/>
        </authorList>
    </citation>
    <scope>NUCLEOTIDE SEQUENCE [LARGE SCALE GENOMIC DNA]</scope>
    <source>
        <strain evidence="2 3">MAFF 238704</strain>
    </source>
</reference>
<dbReference type="AlphaFoldDB" id="A0A162PJU5"/>
<proteinExistence type="predicted"/>
<feature type="region of interest" description="Disordered" evidence="1">
    <location>
        <begin position="141"/>
        <end position="171"/>
    </location>
</feature>
<keyword evidence="3" id="KW-1185">Reference proteome</keyword>
<feature type="region of interest" description="Disordered" evidence="1">
    <location>
        <begin position="1"/>
        <end position="27"/>
    </location>
</feature>
<accession>A0A162PJU5</accession>
<evidence type="ECO:0000313" key="3">
    <source>
        <dbReference type="Proteomes" id="UP000076584"/>
    </source>
</evidence>
<sequence length="196" mass="21149">MADQHQDNPPPPYAEATVPSPDPITRVPFFPSPPSSEAAHYINVIPGAPPIAFPFPEPSNLWLSRDVSHEDWAAFTANLVGVAGTQTDVAAPVDLKGQEPIRAGETQTTDYETHLARMREVLKSWNVAFFEPRGLRVVEGGTTENTKRAASPVSTRGSRSGSNSGKKWNFGPEKFGFQVGGALLGIDVSKPSIEKK</sequence>
<dbReference type="EMBL" id="LFIW01000320">
    <property type="protein sequence ID" value="KZL87230.1"/>
    <property type="molecule type" value="Genomic_DNA"/>
</dbReference>
<protein>
    <submittedName>
        <fullName evidence="2">Uncharacterized protein</fullName>
    </submittedName>
</protein>
<dbReference type="Proteomes" id="UP000076584">
    <property type="component" value="Unassembled WGS sequence"/>
</dbReference>
<organism evidence="2 3">
    <name type="scientific">Colletotrichum incanum</name>
    <name type="common">Soybean anthracnose fungus</name>
    <dbReference type="NCBI Taxonomy" id="1573173"/>
    <lineage>
        <taxon>Eukaryota</taxon>
        <taxon>Fungi</taxon>
        <taxon>Dikarya</taxon>
        <taxon>Ascomycota</taxon>
        <taxon>Pezizomycotina</taxon>
        <taxon>Sordariomycetes</taxon>
        <taxon>Hypocreomycetidae</taxon>
        <taxon>Glomerellales</taxon>
        <taxon>Glomerellaceae</taxon>
        <taxon>Colletotrichum</taxon>
        <taxon>Colletotrichum spaethianum species complex</taxon>
    </lineage>
</organism>
<name>A0A162PJU5_COLIC</name>
<feature type="compositionally biased region" description="Low complexity" evidence="1">
    <location>
        <begin position="154"/>
        <end position="165"/>
    </location>
</feature>
<evidence type="ECO:0000313" key="2">
    <source>
        <dbReference type="EMBL" id="KZL87230.1"/>
    </source>
</evidence>
<gene>
    <name evidence="2" type="ORF">CI238_10870</name>
</gene>